<dbReference type="Pfam" id="PF00700">
    <property type="entry name" value="Flagellin_C"/>
    <property type="match status" value="1"/>
</dbReference>
<dbReference type="OrthoDB" id="7312911at2"/>
<dbReference type="InterPro" id="IPR046358">
    <property type="entry name" value="Flagellin_C"/>
</dbReference>
<sequence>MAEIARTVPTALTSLRQRQIAAELTTQIEATSREVTTGLRSDPWDSLGARSADALAIRTQLERNENFLVQNRVLDGRLEQIESSLASIREAGQEVMDIAVFSVNRPEATARTLSTIAQAAIATITNASAIRHNGSYALSGTATNQVPLTPWSDVSPNSGVTPQSVLDDITGGAIGDAADAQAKIDALRAAFDGTSATAAHNFQNTFYNGTPQQDGAGNVNPNLSFRLSETETLSQPLQADDPAMRNLLRGLAMVSAVDVTEIADPDAYAAWMEEATSALSDGLAGVAQLQVETGLRRDRVGDVADAQETRGAFLQRERQNIEGVDQYDAASRLTLLQSQLEANYAVTARLSRLSFLNFL</sequence>
<evidence type="ECO:0000313" key="3">
    <source>
        <dbReference type="Proteomes" id="UP000199372"/>
    </source>
</evidence>
<dbReference type="Gene3D" id="1.20.1330.10">
    <property type="entry name" value="f41 fragment of flagellin, N-terminal domain"/>
    <property type="match status" value="1"/>
</dbReference>
<proteinExistence type="predicted"/>
<keyword evidence="2" id="KW-0282">Flagellum</keyword>
<feature type="domain" description="Flagellin C-terminal" evidence="1">
    <location>
        <begin position="283"/>
        <end position="359"/>
    </location>
</feature>
<evidence type="ECO:0000259" key="1">
    <source>
        <dbReference type="Pfam" id="PF00700"/>
    </source>
</evidence>
<dbReference type="Proteomes" id="UP000199372">
    <property type="component" value="Unassembled WGS sequence"/>
</dbReference>
<evidence type="ECO:0000313" key="2">
    <source>
        <dbReference type="EMBL" id="SEN26200.1"/>
    </source>
</evidence>
<dbReference type="SUPFAM" id="SSF64518">
    <property type="entry name" value="Phase 1 flagellin"/>
    <property type="match status" value="1"/>
</dbReference>
<protein>
    <submittedName>
        <fullName evidence="2">Flagellar hook-associated protein 3 FlgL</fullName>
    </submittedName>
</protein>
<dbReference type="AlphaFoldDB" id="A0A1H8F3I9"/>
<dbReference type="EMBL" id="FOCM01000003">
    <property type="protein sequence ID" value="SEN26200.1"/>
    <property type="molecule type" value="Genomic_DNA"/>
</dbReference>
<accession>A0A1H8F3I9</accession>
<organism evidence="2 3">
    <name type="scientific">Palleronia pelagia</name>
    <dbReference type="NCBI Taxonomy" id="387096"/>
    <lineage>
        <taxon>Bacteria</taxon>
        <taxon>Pseudomonadati</taxon>
        <taxon>Pseudomonadota</taxon>
        <taxon>Alphaproteobacteria</taxon>
        <taxon>Rhodobacterales</taxon>
        <taxon>Roseobacteraceae</taxon>
        <taxon>Palleronia</taxon>
    </lineage>
</organism>
<dbReference type="RefSeq" id="WP_091845003.1">
    <property type="nucleotide sequence ID" value="NZ_FOCM01000003.1"/>
</dbReference>
<name>A0A1H8F3I9_9RHOB</name>
<keyword evidence="2" id="KW-0966">Cell projection</keyword>
<gene>
    <name evidence="2" type="ORF">SAMN04488011_103198</name>
</gene>
<reference evidence="3" key="1">
    <citation type="submission" date="2016-10" db="EMBL/GenBank/DDBJ databases">
        <authorList>
            <person name="Varghese N."/>
            <person name="Submissions S."/>
        </authorList>
    </citation>
    <scope>NUCLEOTIDE SEQUENCE [LARGE SCALE GENOMIC DNA]</scope>
    <source>
        <strain evidence="3">DSM 26893</strain>
    </source>
</reference>
<keyword evidence="2" id="KW-0969">Cilium</keyword>
<keyword evidence="3" id="KW-1185">Reference proteome</keyword>